<proteinExistence type="predicted"/>
<evidence type="ECO:0000256" key="2">
    <source>
        <dbReference type="SAM" id="MobiDB-lite"/>
    </source>
</evidence>
<evidence type="ECO:0000259" key="3">
    <source>
        <dbReference type="PROSITE" id="PS50222"/>
    </source>
</evidence>
<gene>
    <name evidence="4" type="ORF">HHK36_022472</name>
</gene>
<organism evidence="4 5">
    <name type="scientific">Tetracentron sinense</name>
    <name type="common">Spur-leaf</name>
    <dbReference type="NCBI Taxonomy" id="13715"/>
    <lineage>
        <taxon>Eukaryota</taxon>
        <taxon>Viridiplantae</taxon>
        <taxon>Streptophyta</taxon>
        <taxon>Embryophyta</taxon>
        <taxon>Tracheophyta</taxon>
        <taxon>Spermatophyta</taxon>
        <taxon>Magnoliopsida</taxon>
        <taxon>Trochodendrales</taxon>
        <taxon>Trochodendraceae</taxon>
        <taxon>Tetracentron</taxon>
    </lineage>
</organism>
<dbReference type="InterPro" id="IPR011992">
    <property type="entry name" value="EF-hand-dom_pair"/>
</dbReference>
<name>A0A834YS06_TETSI</name>
<sequence length="276" mass="31413">MEEIRGAALAYYEAGSEKLKKLAKKFFESLDKNGDGTVSIGEFAEFIRKRGYIFVDSSFFKDLDKNGDGSLDFEEVITFYYMLKTRTFCHECGNFLRVLYFTCVKCFHKSSYDLCTTCYSNRKFKHKHKVFLDNYALLLTKRDGRSLLEVDEKKEVATVIRISLGGFIGQYSAMAPDSIAEIPVIFTPKVMVSLALAVRDDREQGKNGKISREIENFLKTINGTSIRSWIRFQSSSANTPFPLSSASKEDYRQSNTVQQDISKKKKIDSKPLSVEG</sequence>
<dbReference type="Proteomes" id="UP000655225">
    <property type="component" value="Unassembled WGS sequence"/>
</dbReference>
<dbReference type="CDD" id="cd00051">
    <property type="entry name" value="EFh"/>
    <property type="match status" value="1"/>
</dbReference>
<dbReference type="InterPro" id="IPR002048">
    <property type="entry name" value="EF_hand_dom"/>
</dbReference>
<keyword evidence="5" id="KW-1185">Reference proteome</keyword>
<dbReference type="PROSITE" id="PS50222">
    <property type="entry name" value="EF_HAND_2"/>
    <property type="match status" value="2"/>
</dbReference>
<dbReference type="PROSITE" id="PS00018">
    <property type="entry name" value="EF_HAND_1"/>
    <property type="match status" value="2"/>
</dbReference>
<dbReference type="OrthoDB" id="8785703at2759"/>
<dbReference type="GO" id="GO:0005509">
    <property type="term" value="F:calcium ion binding"/>
    <property type="evidence" value="ECO:0007669"/>
    <property type="project" value="InterPro"/>
</dbReference>
<feature type="region of interest" description="Disordered" evidence="2">
    <location>
        <begin position="239"/>
        <end position="276"/>
    </location>
</feature>
<dbReference type="SUPFAM" id="SSF47473">
    <property type="entry name" value="EF-hand"/>
    <property type="match status" value="1"/>
</dbReference>
<feature type="domain" description="EF-hand" evidence="3">
    <location>
        <begin position="59"/>
        <end position="86"/>
    </location>
</feature>
<dbReference type="Gene3D" id="1.10.238.10">
    <property type="entry name" value="EF-hand"/>
    <property type="match status" value="1"/>
</dbReference>
<dbReference type="AlphaFoldDB" id="A0A834YS06"/>
<keyword evidence="1" id="KW-0106">Calcium</keyword>
<evidence type="ECO:0000256" key="1">
    <source>
        <dbReference type="ARBA" id="ARBA00022837"/>
    </source>
</evidence>
<feature type="domain" description="EF-hand" evidence="3">
    <location>
        <begin position="18"/>
        <end position="53"/>
    </location>
</feature>
<reference evidence="4 5" key="1">
    <citation type="submission" date="2020-04" db="EMBL/GenBank/DDBJ databases">
        <title>Plant Genome Project.</title>
        <authorList>
            <person name="Zhang R.-G."/>
        </authorList>
    </citation>
    <scope>NUCLEOTIDE SEQUENCE [LARGE SCALE GENOMIC DNA]</scope>
    <source>
        <strain evidence="4">YNK0</strain>
        <tissue evidence="4">Leaf</tissue>
    </source>
</reference>
<dbReference type="OMA" id="RTFCHEC"/>
<evidence type="ECO:0000313" key="5">
    <source>
        <dbReference type="Proteomes" id="UP000655225"/>
    </source>
</evidence>
<dbReference type="SUPFAM" id="SSF57850">
    <property type="entry name" value="RING/U-box"/>
    <property type="match status" value="1"/>
</dbReference>
<protein>
    <recommendedName>
        <fullName evidence="3">EF-hand domain-containing protein</fullName>
    </recommendedName>
</protein>
<dbReference type="EMBL" id="JABCRI010000016">
    <property type="protein sequence ID" value="KAF8392130.1"/>
    <property type="molecule type" value="Genomic_DNA"/>
</dbReference>
<comment type="caution">
    <text evidence="4">The sequence shown here is derived from an EMBL/GenBank/DDBJ whole genome shotgun (WGS) entry which is preliminary data.</text>
</comment>
<evidence type="ECO:0000313" key="4">
    <source>
        <dbReference type="EMBL" id="KAF8392130.1"/>
    </source>
</evidence>
<dbReference type="SMART" id="SM00054">
    <property type="entry name" value="EFh"/>
    <property type="match status" value="2"/>
</dbReference>
<dbReference type="Pfam" id="PF13499">
    <property type="entry name" value="EF-hand_7"/>
    <property type="match status" value="1"/>
</dbReference>
<accession>A0A834YS06</accession>
<dbReference type="InterPro" id="IPR018247">
    <property type="entry name" value="EF_Hand_1_Ca_BS"/>
</dbReference>